<dbReference type="FunFam" id="1.10.510.10:FF:000386">
    <property type="entry name" value="serine/threonine-protein kinase LMTK2 isoform X1"/>
    <property type="match status" value="1"/>
</dbReference>
<dbReference type="Gene3D" id="1.10.510.10">
    <property type="entry name" value="Transferase(Phosphotransferase) domain 1"/>
    <property type="match status" value="2"/>
</dbReference>
<dbReference type="PANTHER" id="PTHR24417:SF8">
    <property type="entry name" value="SERINE_THREONINE-PROTEIN KINASE LMTK2"/>
    <property type="match status" value="1"/>
</dbReference>
<dbReference type="GO" id="GO:0016020">
    <property type="term" value="C:membrane"/>
    <property type="evidence" value="ECO:0007669"/>
    <property type="project" value="UniProtKB-SubCell"/>
</dbReference>
<feature type="region of interest" description="Disordered" evidence="20">
    <location>
        <begin position="504"/>
        <end position="528"/>
    </location>
</feature>
<evidence type="ECO:0000256" key="15">
    <source>
        <dbReference type="ARBA" id="ARBA00063938"/>
    </source>
</evidence>
<dbReference type="Pfam" id="PF07714">
    <property type="entry name" value="PK_Tyr_Ser-Thr"/>
    <property type="match status" value="2"/>
</dbReference>
<feature type="compositionally biased region" description="Basic and acidic residues" evidence="20">
    <location>
        <begin position="821"/>
        <end position="831"/>
    </location>
</feature>
<dbReference type="EC" id="2.7.11.1" evidence="2"/>
<comment type="subcellular location">
    <subcellularLocation>
        <location evidence="1">Membrane</location>
        <topology evidence="1">Multi-pass membrane protein</topology>
    </subcellularLocation>
</comment>
<feature type="compositionally biased region" description="Acidic residues" evidence="20">
    <location>
        <begin position="1737"/>
        <end position="1752"/>
    </location>
</feature>
<feature type="region of interest" description="Disordered" evidence="20">
    <location>
        <begin position="1607"/>
        <end position="1654"/>
    </location>
</feature>
<evidence type="ECO:0000256" key="12">
    <source>
        <dbReference type="ARBA" id="ARBA00047899"/>
    </source>
</evidence>
<evidence type="ECO:0000256" key="17">
    <source>
        <dbReference type="ARBA" id="ARBA00079358"/>
    </source>
</evidence>
<keyword evidence="3" id="KW-0723">Serine/threonine-protein kinase</keyword>
<keyword evidence="8 22" id="KW-0418">Kinase</keyword>
<dbReference type="PROSITE" id="PS50011">
    <property type="entry name" value="PROTEIN_KINASE_DOM"/>
    <property type="match status" value="1"/>
</dbReference>
<dbReference type="GO" id="GO:0005524">
    <property type="term" value="F:ATP binding"/>
    <property type="evidence" value="ECO:0007669"/>
    <property type="project" value="UniProtKB-UniRule"/>
</dbReference>
<evidence type="ECO:0000256" key="1">
    <source>
        <dbReference type="ARBA" id="ARBA00004141"/>
    </source>
</evidence>
<dbReference type="EMBL" id="SCEB01214835">
    <property type="protein sequence ID" value="RXM32903.1"/>
    <property type="molecule type" value="Genomic_DNA"/>
</dbReference>
<dbReference type="PROSITE" id="PS00109">
    <property type="entry name" value="PROTEIN_KINASE_TYR"/>
    <property type="match status" value="1"/>
</dbReference>
<evidence type="ECO:0000256" key="11">
    <source>
        <dbReference type="ARBA" id="ARBA00023136"/>
    </source>
</evidence>
<feature type="binding site" evidence="19">
    <location>
        <position position="154"/>
    </location>
    <ligand>
        <name>ATP</name>
        <dbReference type="ChEBI" id="CHEBI:30616"/>
    </ligand>
</feature>
<name>A0A444UCJ5_ACIRT</name>
<keyword evidence="4" id="KW-0597">Phosphoprotein</keyword>
<dbReference type="InterPro" id="IPR011009">
    <property type="entry name" value="Kinase-like_dom_sf"/>
</dbReference>
<dbReference type="GO" id="GO:0005737">
    <property type="term" value="C:cytoplasm"/>
    <property type="evidence" value="ECO:0007669"/>
    <property type="project" value="UniProtKB-ARBA"/>
</dbReference>
<organism evidence="22 23">
    <name type="scientific">Acipenser ruthenus</name>
    <name type="common">Sterlet sturgeon</name>
    <dbReference type="NCBI Taxonomy" id="7906"/>
    <lineage>
        <taxon>Eukaryota</taxon>
        <taxon>Metazoa</taxon>
        <taxon>Chordata</taxon>
        <taxon>Craniata</taxon>
        <taxon>Vertebrata</taxon>
        <taxon>Euteleostomi</taxon>
        <taxon>Actinopterygii</taxon>
        <taxon>Chondrostei</taxon>
        <taxon>Acipenseriformes</taxon>
        <taxon>Acipenseridae</taxon>
        <taxon>Acipenser</taxon>
    </lineage>
</organism>
<dbReference type="GO" id="GO:0004674">
    <property type="term" value="F:protein serine/threonine kinase activity"/>
    <property type="evidence" value="ECO:0007669"/>
    <property type="project" value="UniProtKB-KW"/>
</dbReference>
<evidence type="ECO:0000256" key="19">
    <source>
        <dbReference type="PROSITE-ProRule" id="PRU10141"/>
    </source>
</evidence>
<accession>A0A444UCJ5</accession>
<dbReference type="InterPro" id="IPR008266">
    <property type="entry name" value="Tyr_kinase_AS"/>
</dbReference>
<feature type="region of interest" description="Disordered" evidence="20">
    <location>
        <begin position="1458"/>
        <end position="1478"/>
    </location>
</feature>
<evidence type="ECO:0000256" key="18">
    <source>
        <dbReference type="ARBA" id="ARBA00079456"/>
    </source>
</evidence>
<feature type="region of interest" description="Disordered" evidence="20">
    <location>
        <begin position="760"/>
        <end position="786"/>
    </location>
</feature>
<feature type="region of interest" description="Disordered" evidence="20">
    <location>
        <begin position="1394"/>
        <end position="1443"/>
    </location>
</feature>
<feature type="compositionally biased region" description="Low complexity" evidence="20">
    <location>
        <begin position="1107"/>
        <end position="1117"/>
    </location>
</feature>
<keyword evidence="7 19" id="KW-0547">Nucleotide-binding</keyword>
<dbReference type="PANTHER" id="PTHR24417">
    <property type="entry name" value="SERINE/THREONINE-PROTEIN KINASE LMTK1"/>
    <property type="match status" value="1"/>
</dbReference>
<dbReference type="Proteomes" id="UP000289886">
    <property type="component" value="Unassembled WGS sequence"/>
</dbReference>
<keyword evidence="9 19" id="KW-0067">ATP-binding</keyword>
<dbReference type="InterPro" id="IPR001245">
    <property type="entry name" value="Ser-Thr/Tyr_kinase_cat_dom"/>
</dbReference>
<feature type="compositionally biased region" description="Low complexity" evidence="20">
    <location>
        <begin position="1711"/>
        <end position="1725"/>
    </location>
</feature>
<protein>
    <recommendedName>
        <fullName evidence="16">Serine/threonine-protein kinase LMTK2</fullName>
        <ecNumber evidence="2">2.7.11.1</ecNumber>
    </recommendedName>
    <alternativeName>
        <fullName evidence="17">Brain-enriched kinase</fullName>
    </alternativeName>
    <alternativeName>
        <fullName evidence="18">Lemur tyrosine kinase 2</fullName>
    </alternativeName>
</protein>
<evidence type="ECO:0000256" key="5">
    <source>
        <dbReference type="ARBA" id="ARBA00022679"/>
    </source>
</evidence>
<keyword evidence="23" id="KW-1185">Reference proteome</keyword>
<dbReference type="FunFam" id="3.30.200.20:FF:000275">
    <property type="entry name" value="Apoptosis associated tyrosine kinase"/>
    <property type="match status" value="1"/>
</dbReference>
<proteinExistence type="predicted"/>
<keyword evidence="5" id="KW-0808">Transferase</keyword>
<gene>
    <name evidence="22" type="ORF">EOD39_5873</name>
</gene>
<evidence type="ECO:0000256" key="6">
    <source>
        <dbReference type="ARBA" id="ARBA00022692"/>
    </source>
</evidence>
<comment type="caution">
    <text evidence="22">The sequence shown here is derived from an EMBL/GenBank/DDBJ whole genome shotgun (WGS) entry which is preliminary data.</text>
</comment>
<evidence type="ECO:0000313" key="22">
    <source>
        <dbReference type="EMBL" id="RXM32903.1"/>
    </source>
</evidence>
<feature type="compositionally biased region" description="Polar residues" evidence="20">
    <location>
        <begin position="1433"/>
        <end position="1443"/>
    </location>
</feature>
<keyword evidence="10" id="KW-1133">Transmembrane helix</keyword>
<keyword evidence="6" id="KW-0812">Transmembrane</keyword>
<evidence type="ECO:0000256" key="13">
    <source>
        <dbReference type="ARBA" id="ARBA00048679"/>
    </source>
</evidence>
<feature type="compositionally biased region" description="Low complexity" evidence="20">
    <location>
        <begin position="1417"/>
        <end position="1432"/>
    </location>
</feature>
<sequence length="1778" mass="197149">MLSCATCFFPPHAGWLPASVAAAGEVPISSLALSVSGLLLLIILVANCVSCCKEQEIDFKEFEDHFEDEIDFTPPAEDTPSIQSHAEVYTLAVPPVLLPGPPHLQPPRIADGSPASQVARHSLSYIQEIGNGWFGKVLLGEIYTDPGVASVVVKELKANASDKEQNEFLQNGDPYRVLLHPNILQCLGQCVEAIPFLLVFEFCELGDLKSYLLSQQELIYGSLEFLQLQKMACEIAAGVAHMHKHNFVHSDLALRNCYVTTDLTVKVGDYGIGASRYKEEYIITDEEQVVSLRWTAPELLGEIHGVVVAADQTKPGNVWALGVTLWELFENATQPYPHLSDREVLIHVIKEQQIKLFQPQVELPYSDRWYEALQFCWLSPDKRATAEEVHRLLTYLRMQGQKESEDDFEQRWNALKPNPSNRQSTMSHSSFPILEQFVDDGLHREMDEVLTVTETSRGLSFEYVWEAAKLDHFEDQSPSSMDTTVNYHSMFFPVPPYEKPVFSESGTVKGGDAGSQGPSAGVPGELPVFDAHKPSVGSEYYIQLEEQGESSLEVDENQCNYSCRYFLQFGSDVMNRALGVTLWELFENATQPYPHLSDREVLIHVIKEQQIKLFQPQVELPYSDRWYEALQFCWLSPDKRATAEEVHRLLTYLRMQGQKESEDDFEQRWNALKPNPSNRQSTMSHSSFPILEQFVDDGLHREMDEVLTVTETSRGLSFEYVWEAAKLDHFEDQSPSSMDTTVNYHSMFFPVPPYEKPVFSESGTVKGGDAGSQGPSAGVPGELPVFDAHKPSVGSEYYIQLEEQGESSLEVDENQCPTGPHDNDREVHQDRHSQQYVVLQDIRLDESSTDVDFFYQSIDSKDSNLPESQVGSQASSDLESPYHTNIFRESTKSEDASWNRGFLELPELNVNHIQRTPGIQESGLESGANRTERDFNSSFLGGEQETVYMESITEQPNDMRLLNSEKLRDNYLFLKEKNLMKDPSSSSRNSMDLRSELLDADLNSFPDNCFKMDYGDSLNNKDLELDGPISPLLYESVPSFSKEECLDFCIPDLNDFLQPLVQETLLPSCSPVIAESCSDTLQSSNSFDEECVLLKSSKAGTHFPLDSTSESADVSSSPTNGHESPLFRESATCDNSCNDAKNHSLLEGSRLSEENVPEIVIKESAMSTSHASNSAHISNAGLENGLTKSYNNESLIRNMVKDVKSSGILSASSLMEQTNGCSSEEPLITFKTNDVSEDASSHLASAPFSDQISQDSLLDDSESTTLLTIEQSAETPDSLDSLDVHVLVGPSENLHAVPQKLQPPYKTADSGYETENLESPEWNFQSVVKGPSPIETMLNTKVEQVPASLPPPAIIVSEVDTLMDMDVEDAESSEPQSQTGASVELFSNANQNSYRDSAYFSDNDSEMDRKSEDINGNSNSNDTTLLTSDDSSPSVHTDTKNTSSVGITACLEERMQPSEVLVSSQVQKTEPTNNRLPEPSAEIRNAVSQVLDFKGNSLPELVRTMEDDLNAETKVAIYGSDVLHIRTPEPLPDVEARLQGSTSEPADMPAVSVHMQQSNSSGDKVDEKLVASNQNEVLKLKEPDVEGKYLGKLDALDLPEVAEDGIDADEEDENSDDSDEDPQGFNLLSESSESDDDIVHPVPIVVTENDDGRDLKSLLKLTPPLAAQSTKQAESESNRRAVSFFDDVTVYLFDQDTPTKELGDHSAGSNSRVSEFSSPVPSSSPGYLNRFTHSESSTDEEGAGFEWDDDFSSPEPSYVSKAASQLIISKASPPVSSR</sequence>
<comment type="subunit">
    <text evidence="15">Interacts with PPP1C and inhibitor-2.</text>
</comment>
<evidence type="ECO:0000256" key="2">
    <source>
        <dbReference type="ARBA" id="ARBA00012513"/>
    </source>
</evidence>
<evidence type="ECO:0000256" key="10">
    <source>
        <dbReference type="ARBA" id="ARBA00022989"/>
    </source>
</evidence>
<dbReference type="PRINTS" id="PR00109">
    <property type="entry name" value="TYRKINASE"/>
</dbReference>
<dbReference type="GO" id="GO:0012505">
    <property type="term" value="C:endomembrane system"/>
    <property type="evidence" value="ECO:0007669"/>
    <property type="project" value="UniProtKB-ARBA"/>
</dbReference>
<evidence type="ECO:0000256" key="8">
    <source>
        <dbReference type="ARBA" id="ARBA00022777"/>
    </source>
</evidence>
<evidence type="ECO:0000256" key="3">
    <source>
        <dbReference type="ARBA" id="ARBA00022527"/>
    </source>
</evidence>
<comment type="catalytic activity">
    <reaction evidence="13">
        <text>L-seryl-[protein] + ATP = O-phospho-L-seryl-[protein] + ADP + H(+)</text>
        <dbReference type="Rhea" id="RHEA:17989"/>
        <dbReference type="Rhea" id="RHEA-COMP:9863"/>
        <dbReference type="Rhea" id="RHEA-COMP:11604"/>
        <dbReference type="ChEBI" id="CHEBI:15378"/>
        <dbReference type="ChEBI" id="CHEBI:29999"/>
        <dbReference type="ChEBI" id="CHEBI:30616"/>
        <dbReference type="ChEBI" id="CHEBI:83421"/>
        <dbReference type="ChEBI" id="CHEBI:456216"/>
        <dbReference type="EC" id="2.7.11.1"/>
    </reaction>
</comment>
<evidence type="ECO:0000313" key="23">
    <source>
        <dbReference type="Proteomes" id="UP000289886"/>
    </source>
</evidence>
<keyword evidence="11" id="KW-0472">Membrane</keyword>
<feature type="domain" description="Protein kinase" evidence="21">
    <location>
        <begin position="123"/>
        <end position="393"/>
    </location>
</feature>
<evidence type="ECO:0000256" key="9">
    <source>
        <dbReference type="ARBA" id="ARBA00022840"/>
    </source>
</evidence>
<comment type="function">
    <text evidence="14">Phosphorylates PPP1C, phosphorylase b and CFTR.</text>
</comment>
<evidence type="ECO:0000256" key="20">
    <source>
        <dbReference type="SAM" id="MobiDB-lite"/>
    </source>
</evidence>
<feature type="region of interest" description="Disordered" evidence="20">
    <location>
        <begin position="805"/>
        <end position="831"/>
    </location>
</feature>
<feature type="region of interest" description="Disordered" evidence="20">
    <location>
        <begin position="1698"/>
        <end position="1758"/>
    </location>
</feature>
<evidence type="ECO:0000256" key="14">
    <source>
        <dbReference type="ARBA" id="ARBA00056664"/>
    </source>
</evidence>
<dbReference type="InterPro" id="IPR017441">
    <property type="entry name" value="Protein_kinase_ATP_BS"/>
</dbReference>
<evidence type="ECO:0000256" key="7">
    <source>
        <dbReference type="ARBA" id="ARBA00022741"/>
    </source>
</evidence>
<evidence type="ECO:0000259" key="21">
    <source>
        <dbReference type="PROSITE" id="PS50011"/>
    </source>
</evidence>
<feature type="compositionally biased region" description="Polar residues" evidence="20">
    <location>
        <begin position="1461"/>
        <end position="1475"/>
    </location>
</feature>
<reference evidence="22 23" key="1">
    <citation type="submission" date="2019-01" db="EMBL/GenBank/DDBJ databases">
        <title>Draft Genome and Complete Hox-Cluster Characterization of the Sterlet Sturgeon (Acipenser ruthenus).</title>
        <authorList>
            <person name="Wei Q."/>
        </authorList>
    </citation>
    <scope>NUCLEOTIDE SEQUENCE [LARGE SCALE GENOMIC DNA]</scope>
    <source>
        <strain evidence="22">WHYD16114868_AA</strain>
        <tissue evidence="22">Blood</tissue>
    </source>
</reference>
<evidence type="ECO:0000256" key="16">
    <source>
        <dbReference type="ARBA" id="ARBA00071818"/>
    </source>
</evidence>
<dbReference type="PROSITE" id="PS00107">
    <property type="entry name" value="PROTEIN_KINASE_ATP"/>
    <property type="match status" value="1"/>
</dbReference>
<comment type="catalytic activity">
    <reaction evidence="12">
        <text>L-threonyl-[protein] + ATP = O-phospho-L-threonyl-[protein] + ADP + H(+)</text>
        <dbReference type="Rhea" id="RHEA:46608"/>
        <dbReference type="Rhea" id="RHEA-COMP:11060"/>
        <dbReference type="Rhea" id="RHEA-COMP:11605"/>
        <dbReference type="ChEBI" id="CHEBI:15378"/>
        <dbReference type="ChEBI" id="CHEBI:30013"/>
        <dbReference type="ChEBI" id="CHEBI:30616"/>
        <dbReference type="ChEBI" id="CHEBI:61977"/>
        <dbReference type="ChEBI" id="CHEBI:456216"/>
        <dbReference type="EC" id="2.7.11.1"/>
    </reaction>
</comment>
<feature type="region of interest" description="Disordered" evidence="20">
    <location>
        <begin position="1105"/>
        <end position="1128"/>
    </location>
</feature>
<evidence type="ECO:0000256" key="4">
    <source>
        <dbReference type="ARBA" id="ARBA00022553"/>
    </source>
</evidence>
<feature type="compositionally biased region" description="Acidic residues" evidence="20">
    <location>
        <begin position="1607"/>
        <end position="1622"/>
    </location>
</feature>
<dbReference type="InterPro" id="IPR000719">
    <property type="entry name" value="Prot_kinase_dom"/>
</dbReference>
<dbReference type="Gene3D" id="3.30.200.20">
    <property type="entry name" value="Phosphorylase Kinase, domain 1"/>
    <property type="match status" value="1"/>
</dbReference>
<dbReference type="SUPFAM" id="SSF56112">
    <property type="entry name" value="Protein kinase-like (PK-like)"/>
    <property type="match status" value="2"/>
</dbReference>